<gene>
    <name evidence="1" type="ORF">RPERSI_LOCUS21030</name>
</gene>
<keyword evidence="2" id="KW-1185">Reference proteome</keyword>
<evidence type="ECO:0000313" key="2">
    <source>
        <dbReference type="Proteomes" id="UP000789920"/>
    </source>
</evidence>
<dbReference type="EMBL" id="CAJVQC010060653">
    <property type="protein sequence ID" value="CAG8801010.1"/>
    <property type="molecule type" value="Genomic_DNA"/>
</dbReference>
<reference evidence="1" key="1">
    <citation type="submission" date="2021-06" db="EMBL/GenBank/DDBJ databases">
        <authorList>
            <person name="Kallberg Y."/>
            <person name="Tangrot J."/>
            <person name="Rosling A."/>
        </authorList>
    </citation>
    <scope>NUCLEOTIDE SEQUENCE</scope>
    <source>
        <strain evidence="1">MA461A</strain>
    </source>
</reference>
<protein>
    <submittedName>
        <fullName evidence="1">34482_t:CDS:1</fullName>
    </submittedName>
</protein>
<accession>A0ACA9RNT3</accession>
<evidence type="ECO:0000313" key="1">
    <source>
        <dbReference type="EMBL" id="CAG8801010.1"/>
    </source>
</evidence>
<comment type="caution">
    <text evidence="1">The sequence shown here is derived from an EMBL/GenBank/DDBJ whole genome shotgun (WGS) entry which is preliminary data.</text>
</comment>
<name>A0ACA9RNT3_9GLOM</name>
<proteinExistence type="predicted"/>
<organism evidence="1 2">
    <name type="scientific">Racocetra persica</name>
    <dbReference type="NCBI Taxonomy" id="160502"/>
    <lineage>
        <taxon>Eukaryota</taxon>
        <taxon>Fungi</taxon>
        <taxon>Fungi incertae sedis</taxon>
        <taxon>Mucoromycota</taxon>
        <taxon>Glomeromycotina</taxon>
        <taxon>Glomeromycetes</taxon>
        <taxon>Diversisporales</taxon>
        <taxon>Gigasporaceae</taxon>
        <taxon>Racocetra</taxon>
    </lineage>
</organism>
<sequence>LNNGFLPPVTKAKDRHFINPIHLLEYYNLLKIPNYDSHCLSLDETTYLHLSCSKCNKYFLILTYLMYHKRLMHPTSRGRPKEKSKNQIEQNSLTFDDFSLLLSQQYD</sequence>
<feature type="non-terminal residue" evidence="1">
    <location>
        <position position="1"/>
    </location>
</feature>
<dbReference type="Proteomes" id="UP000789920">
    <property type="component" value="Unassembled WGS sequence"/>
</dbReference>